<proteinExistence type="predicted"/>
<dbReference type="InterPro" id="IPR027266">
    <property type="entry name" value="TrmE/GcvT-like"/>
</dbReference>
<organism evidence="1">
    <name type="scientific">hydrothermal vent metagenome</name>
    <dbReference type="NCBI Taxonomy" id="652676"/>
    <lineage>
        <taxon>unclassified sequences</taxon>
        <taxon>metagenomes</taxon>
        <taxon>ecological metagenomes</taxon>
    </lineage>
</organism>
<dbReference type="Gene3D" id="3.30.70.1520">
    <property type="entry name" value="Heterotetrameric sarcosine oxidase"/>
    <property type="match status" value="1"/>
</dbReference>
<dbReference type="SUPFAM" id="SSF103025">
    <property type="entry name" value="Folate-binding domain"/>
    <property type="match status" value="1"/>
</dbReference>
<gene>
    <name evidence="1" type="ORF">MNBD_ALPHA11-761</name>
</gene>
<evidence type="ECO:0008006" key="2">
    <source>
        <dbReference type="Google" id="ProtNLM"/>
    </source>
</evidence>
<accession>A0A3B0TN76</accession>
<protein>
    <recommendedName>
        <fullName evidence="2">Sarcosine oxidase gamma subunit</fullName>
    </recommendedName>
</protein>
<dbReference type="Gene3D" id="3.30.1360.120">
    <property type="entry name" value="Probable tRNA modification gtpase trme, domain 1"/>
    <property type="match status" value="1"/>
</dbReference>
<name>A0A3B0TN76_9ZZZZ</name>
<dbReference type="Pfam" id="PF04268">
    <property type="entry name" value="SoxG"/>
    <property type="match status" value="1"/>
</dbReference>
<evidence type="ECO:0000313" key="1">
    <source>
        <dbReference type="EMBL" id="VAW20125.1"/>
    </source>
</evidence>
<dbReference type="InterPro" id="IPR007375">
    <property type="entry name" value="SoxG"/>
</dbReference>
<dbReference type="AlphaFoldDB" id="A0A3B0TN76"/>
<sequence length="200" mass="21467">MRDLFFSDANGELNSPLARYWADAQLAGLSVTLLAPLNINSVQVRKGKADELAKALERHYKLSLVDGAICAGENDLVFLGTGPGAWLAAWPENLEPPIKQLAGQLDGLASITDQSSGYKLLRVSGETSKSLLARGLAVNLEAPNFKTSNVVVSSIAHIGVVIWQTDDQPTFIIAVASSYCESFCHWLSGAIKGVIQDQKE</sequence>
<dbReference type="EMBL" id="UOEQ01000256">
    <property type="protein sequence ID" value="VAW20125.1"/>
    <property type="molecule type" value="Genomic_DNA"/>
</dbReference>
<reference evidence="1" key="1">
    <citation type="submission" date="2018-06" db="EMBL/GenBank/DDBJ databases">
        <authorList>
            <person name="Zhirakovskaya E."/>
        </authorList>
    </citation>
    <scope>NUCLEOTIDE SEQUENCE</scope>
</reference>